<dbReference type="PRINTS" id="PR00616">
    <property type="entry name" value="CCAATSUBUNTB"/>
</dbReference>
<dbReference type="Gene3D" id="6.10.250.2430">
    <property type="match status" value="1"/>
</dbReference>
<feature type="compositionally biased region" description="Polar residues" evidence="9">
    <location>
        <begin position="343"/>
        <end position="354"/>
    </location>
</feature>
<evidence type="ECO:0000256" key="6">
    <source>
        <dbReference type="ARBA" id="ARBA00023242"/>
    </source>
</evidence>
<keyword evidence="4" id="KW-0010">Activator</keyword>
<dbReference type="PROSITE" id="PS51152">
    <property type="entry name" value="NFYA_HAP2_2"/>
    <property type="match status" value="1"/>
</dbReference>
<evidence type="ECO:0000313" key="10">
    <source>
        <dbReference type="EMBL" id="AHX56184.1"/>
    </source>
</evidence>
<comment type="function">
    <text evidence="8">Component of the sequence-specific heterotrimeric transcription factor (NF-Y) which specifically recognizes a 5'-CCAAT-3' box motif found in the promoters of its target genes.</text>
</comment>
<feature type="region of interest" description="Disordered" evidence="9">
    <location>
        <begin position="329"/>
        <end position="354"/>
    </location>
</feature>
<dbReference type="PANTHER" id="PTHR12632">
    <property type="entry name" value="TRANSCRIPTION FACTOR NF-Y ALPHA-RELATED"/>
    <property type="match status" value="1"/>
</dbReference>
<dbReference type="SMART" id="SM00521">
    <property type="entry name" value="CBF"/>
    <property type="match status" value="1"/>
</dbReference>
<proteinExistence type="evidence at transcript level"/>
<evidence type="ECO:0000256" key="2">
    <source>
        <dbReference type="ARBA" id="ARBA00023015"/>
    </source>
</evidence>
<evidence type="ECO:0000256" key="4">
    <source>
        <dbReference type="ARBA" id="ARBA00023159"/>
    </source>
</evidence>
<sequence>MMSITVQATPEYRAQGAHVGQPAPPTALWWGGIGSSCDQLKPLEHPVPVRQLGIQLQQSSAMLQSQPVEGPAQLLSTTMQAVTAHSGYDKGNGIESQHQASSKTINCSAPSECFVPQNQQELDHSIARANYPYTEPYFGGIFAAYGAQTMIHPHVLGVQQARMPLQIETEEEPVYVNAKQYYGILRRRQLRAKAESEKKVIKVRKPYLHESRHLHAMRRARGCGGRFLNTKKMESSKVNTDNGKGLEGPPVQDGSSSGSEGFQSQDGNLRIFQEVQGTTSRMSSSKVTSMEKSYTDGKSYLYPRNNGVYHSGRLQQHFHLSAFHHISSGADKGESGDARGLVSNGSQQRAVEIL</sequence>
<gene>
    <name evidence="10" type="primary">NFYA4</name>
</gene>
<keyword evidence="2 8" id="KW-0805">Transcription regulation</keyword>
<dbReference type="EMBL" id="KF765389">
    <property type="protein sequence ID" value="AHX56184.1"/>
    <property type="molecule type" value="mRNA"/>
</dbReference>
<dbReference type="InterPro" id="IPR018362">
    <property type="entry name" value="CCAAT-binding_factor_CS"/>
</dbReference>
<keyword evidence="5 8" id="KW-0804">Transcription</keyword>
<comment type="subcellular location">
    <subcellularLocation>
        <location evidence="1 8">Nucleus</location>
    </subcellularLocation>
</comment>
<evidence type="ECO:0000256" key="8">
    <source>
        <dbReference type="RuleBase" id="RU367155"/>
    </source>
</evidence>
<feature type="region of interest" description="Disordered" evidence="9">
    <location>
        <begin position="229"/>
        <end position="268"/>
    </location>
</feature>
<dbReference type="GO" id="GO:0003677">
    <property type="term" value="F:DNA binding"/>
    <property type="evidence" value="ECO:0007669"/>
    <property type="project" value="UniProtKB-KW"/>
</dbReference>
<protein>
    <recommendedName>
        <fullName evidence="8">Nuclear transcription factor Y subunit</fullName>
    </recommendedName>
</protein>
<keyword evidence="3 8" id="KW-0238">DNA-binding</keyword>
<evidence type="ECO:0000256" key="3">
    <source>
        <dbReference type="ARBA" id="ARBA00023125"/>
    </source>
</evidence>
<dbReference type="InterPro" id="IPR001289">
    <property type="entry name" value="NFYA"/>
</dbReference>
<evidence type="ECO:0000256" key="1">
    <source>
        <dbReference type="ARBA" id="ARBA00004123"/>
    </source>
</evidence>
<keyword evidence="6 8" id="KW-0539">Nucleus</keyword>
<organism evidence="10">
    <name type="scientific">Larix kaempferi</name>
    <dbReference type="NCBI Taxonomy" id="54800"/>
    <lineage>
        <taxon>Eukaryota</taxon>
        <taxon>Viridiplantae</taxon>
        <taxon>Streptophyta</taxon>
        <taxon>Embryophyta</taxon>
        <taxon>Tracheophyta</taxon>
        <taxon>Spermatophyta</taxon>
        <taxon>Pinopsida</taxon>
        <taxon>Pinidae</taxon>
        <taxon>Conifers I</taxon>
        <taxon>Pinales</taxon>
        <taxon>Pinaceae</taxon>
        <taxon>Larix</taxon>
    </lineage>
</organism>
<name>A0A023R6U3_9CONI</name>
<evidence type="ECO:0000256" key="5">
    <source>
        <dbReference type="ARBA" id="ARBA00023163"/>
    </source>
</evidence>
<comment type="similarity">
    <text evidence="8">Belongs to the NFYA/HAP2 subunit family.</text>
</comment>
<dbReference type="PROSITE" id="PS00686">
    <property type="entry name" value="NFYA_HAP2_1"/>
    <property type="match status" value="1"/>
</dbReference>
<dbReference type="Pfam" id="PF02045">
    <property type="entry name" value="CBFB_NFYA"/>
    <property type="match status" value="1"/>
</dbReference>
<reference evidence="10" key="1">
    <citation type="submission" date="2013-10" db="EMBL/GenBank/DDBJ databases">
        <authorList>
            <person name="Zhang L."/>
        </authorList>
    </citation>
    <scope>NUCLEOTIDE SEQUENCE</scope>
</reference>
<reference evidence="10" key="2">
    <citation type="journal article" date="2014" name="Plant Cell Tissue Organ Cult.">
        <title>Cloning and characterization of four differentially expressed cDNAs encoding NFYA homologs involved in responses to ABA during somatic embryogenesis in Japanese larch (Larix leptolepis).</title>
        <authorList>
            <person name="Zhang L.-F."/>
            <person name="Li W.-F."/>
            <person name="Xu H.-Y."/>
            <person name="Qi L.-W."/>
            <person name="Han S.-Y."/>
        </authorList>
    </citation>
    <scope>NUCLEOTIDE SEQUENCE</scope>
</reference>
<dbReference type="GO" id="GO:0016602">
    <property type="term" value="C:CCAAT-binding factor complex"/>
    <property type="evidence" value="ECO:0007669"/>
    <property type="project" value="InterPro"/>
</dbReference>
<dbReference type="GO" id="GO:0003700">
    <property type="term" value="F:DNA-binding transcription factor activity"/>
    <property type="evidence" value="ECO:0007669"/>
    <property type="project" value="UniProtKB-UniRule"/>
</dbReference>
<comment type="subunit">
    <text evidence="7">Heterotrimeric transcription factor composed of three components, NF-YA, NF-YB and NF-YC. NF-YB and NF-YC must interact and dimerize for NF-YA association and DNA binding.</text>
</comment>
<accession>A0A023R6U3</accession>
<dbReference type="AlphaFoldDB" id="A0A023R6U3"/>
<evidence type="ECO:0000256" key="9">
    <source>
        <dbReference type="SAM" id="MobiDB-lite"/>
    </source>
</evidence>
<feature type="compositionally biased region" description="Low complexity" evidence="9">
    <location>
        <begin position="252"/>
        <end position="267"/>
    </location>
</feature>
<evidence type="ECO:0000256" key="7">
    <source>
        <dbReference type="ARBA" id="ARBA00025911"/>
    </source>
</evidence>